<dbReference type="PANTHER" id="PTHR22930:SF259">
    <property type="entry name" value="OS08G0106900 PROTEIN"/>
    <property type="match status" value="1"/>
</dbReference>
<keyword evidence="6" id="KW-0378">Hydrolase</keyword>
<keyword evidence="7" id="KW-0539">Nucleus</keyword>
<reference evidence="10" key="2">
    <citation type="submission" date="2023-06" db="EMBL/GenBank/DDBJ databases">
        <authorList>
            <person name="Ma L."/>
            <person name="Liu K.-W."/>
            <person name="Li Z."/>
            <person name="Hsiao Y.-Y."/>
            <person name="Qi Y."/>
            <person name="Fu T."/>
            <person name="Tang G."/>
            <person name="Zhang D."/>
            <person name="Sun W.-H."/>
            <person name="Liu D.-K."/>
            <person name="Li Y."/>
            <person name="Chen G.-Z."/>
            <person name="Liu X.-D."/>
            <person name="Liao X.-Y."/>
            <person name="Jiang Y.-T."/>
            <person name="Yu X."/>
            <person name="Hao Y."/>
            <person name="Huang J."/>
            <person name="Zhao X.-W."/>
            <person name="Ke S."/>
            <person name="Chen Y.-Y."/>
            <person name="Wu W.-L."/>
            <person name="Hsu J.-L."/>
            <person name="Lin Y.-F."/>
            <person name="Huang M.-D."/>
            <person name="Li C.-Y."/>
            <person name="Huang L."/>
            <person name="Wang Z.-W."/>
            <person name="Zhao X."/>
            <person name="Zhong W.-Y."/>
            <person name="Peng D.-H."/>
            <person name="Ahmad S."/>
            <person name="Lan S."/>
            <person name="Zhang J.-S."/>
            <person name="Tsai W.-C."/>
            <person name="Van De Peer Y."/>
            <person name="Liu Z.-J."/>
        </authorList>
    </citation>
    <scope>NUCLEOTIDE SEQUENCE</scope>
    <source>
        <strain evidence="10">SCP</strain>
        <tissue evidence="10">Leaves</tissue>
    </source>
</reference>
<dbReference type="GO" id="GO:0004518">
    <property type="term" value="F:nuclease activity"/>
    <property type="evidence" value="ECO:0007669"/>
    <property type="project" value="UniProtKB-KW"/>
</dbReference>
<evidence type="ECO:0000256" key="3">
    <source>
        <dbReference type="ARBA" id="ARBA00006958"/>
    </source>
</evidence>
<dbReference type="InterPro" id="IPR045249">
    <property type="entry name" value="HARBI1-like"/>
</dbReference>
<accession>A0AAV9AJ87</accession>
<sequence>MSSSSSSSEDENMLAVVAAVQEYYYTHMCKKPYRPPTVSGATYVNKILHGPGDRCRELFRMDRHVFYKLRDILRGRGLLRNTAGVGIEEQLAMFLFTIGHNQRNRVLQKRFRHSGETISRHFNGVLDAIVDLRTEFIQLPDLGTPLQVKEDGLLYPYLKDCIGAVDGTHIPVMVGTEDQPQFRNLKGFTSQNVMAACSFDLQFLYVVAGWEGSASDSRILKWALDSGGFTVPEGKYYLVDSDYLNMPGFIAPYDDTNYPIYEFGGVRLPHNAKELFNHRHSLLRSSIDRSFTILKERFPVLKMAPPYPFPSQVKLVTACCIIHNHIRREHRNDWLFAMHERGSVDTGEVRNGGVFEDVGIDAGSILRDSIAEQMWSDLLGE</sequence>
<dbReference type="AlphaFoldDB" id="A0AAV9AJ87"/>
<dbReference type="Proteomes" id="UP001179952">
    <property type="component" value="Unassembled WGS sequence"/>
</dbReference>
<comment type="similarity">
    <text evidence="3">Belongs to the HARBI1 family.</text>
</comment>
<evidence type="ECO:0000259" key="9">
    <source>
        <dbReference type="Pfam" id="PF26138"/>
    </source>
</evidence>
<dbReference type="Pfam" id="PF13359">
    <property type="entry name" value="DDE_Tnp_4"/>
    <property type="match status" value="1"/>
</dbReference>
<evidence type="ECO:0000256" key="1">
    <source>
        <dbReference type="ARBA" id="ARBA00001968"/>
    </source>
</evidence>
<feature type="domain" description="DUF8040" evidence="9">
    <location>
        <begin position="38"/>
        <end position="130"/>
    </location>
</feature>
<gene>
    <name evidence="10" type="ORF">QJS04_geneDACA011306</name>
</gene>
<comment type="caution">
    <text evidence="10">The sequence shown here is derived from an EMBL/GenBank/DDBJ whole genome shotgun (WGS) entry which is preliminary data.</text>
</comment>
<comment type="subcellular location">
    <subcellularLocation>
        <location evidence="2">Nucleus</location>
    </subcellularLocation>
</comment>
<keyword evidence="11" id="KW-1185">Reference proteome</keyword>
<dbReference type="GO" id="GO:0016787">
    <property type="term" value="F:hydrolase activity"/>
    <property type="evidence" value="ECO:0007669"/>
    <property type="project" value="UniProtKB-KW"/>
</dbReference>
<evidence type="ECO:0000256" key="6">
    <source>
        <dbReference type="ARBA" id="ARBA00022801"/>
    </source>
</evidence>
<proteinExistence type="inferred from homology"/>
<evidence type="ECO:0000256" key="4">
    <source>
        <dbReference type="ARBA" id="ARBA00022722"/>
    </source>
</evidence>
<evidence type="ECO:0000256" key="2">
    <source>
        <dbReference type="ARBA" id="ARBA00004123"/>
    </source>
</evidence>
<evidence type="ECO:0000256" key="7">
    <source>
        <dbReference type="ARBA" id="ARBA00023242"/>
    </source>
</evidence>
<organism evidence="10 11">
    <name type="scientific">Acorus gramineus</name>
    <name type="common">Dwarf sweet flag</name>
    <dbReference type="NCBI Taxonomy" id="55184"/>
    <lineage>
        <taxon>Eukaryota</taxon>
        <taxon>Viridiplantae</taxon>
        <taxon>Streptophyta</taxon>
        <taxon>Embryophyta</taxon>
        <taxon>Tracheophyta</taxon>
        <taxon>Spermatophyta</taxon>
        <taxon>Magnoliopsida</taxon>
        <taxon>Liliopsida</taxon>
        <taxon>Acoraceae</taxon>
        <taxon>Acorus</taxon>
    </lineage>
</organism>
<comment type="cofactor">
    <cofactor evidence="1">
        <name>a divalent metal cation</name>
        <dbReference type="ChEBI" id="CHEBI:60240"/>
    </cofactor>
</comment>
<evidence type="ECO:0000256" key="5">
    <source>
        <dbReference type="ARBA" id="ARBA00022723"/>
    </source>
</evidence>
<feature type="domain" description="DDE Tnp4" evidence="8">
    <location>
        <begin position="165"/>
        <end position="324"/>
    </location>
</feature>
<dbReference type="EMBL" id="JAUJYN010000008">
    <property type="protein sequence ID" value="KAK1264418.1"/>
    <property type="molecule type" value="Genomic_DNA"/>
</dbReference>
<evidence type="ECO:0000259" key="8">
    <source>
        <dbReference type="Pfam" id="PF13359"/>
    </source>
</evidence>
<name>A0AAV9AJ87_ACOGR</name>
<dbReference type="GO" id="GO:0046872">
    <property type="term" value="F:metal ion binding"/>
    <property type="evidence" value="ECO:0007669"/>
    <property type="project" value="UniProtKB-KW"/>
</dbReference>
<dbReference type="InterPro" id="IPR027806">
    <property type="entry name" value="HARBI1_dom"/>
</dbReference>
<dbReference type="GO" id="GO:0005634">
    <property type="term" value="C:nucleus"/>
    <property type="evidence" value="ECO:0007669"/>
    <property type="project" value="UniProtKB-SubCell"/>
</dbReference>
<dbReference type="InterPro" id="IPR058353">
    <property type="entry name" value="DUF8040"/>
</dbReference>
<dbReference type="Pfam" id="PF26138">
    <property type="entry name" value="DUF8040"/>
    <property type="match status" value="1"/>
</dbReference>
<evidence type="ECO:0000313" key="11">
    <source>
        <dbReference type="Proteomes" id="UP001179952"/>
    </source>
</evidence>
<evidence type="ECO:0008006" key="12">
    <source>
        <dbReference type="Google" id="ProtNLM"/>
    </source>
</evidence>
<reference evidence="10" key="1">
    <citation type="journal article" date="2023" name="Nat. Commun.">
        <title>Diploid and tetraploid genomes of Acorus and the evolution of monocots.</title>
        <authorList>
            <person name="Ma L."/>
            <person name="Liu K.W."/>
            <person name="Li Z."/>
            <person name="Hsiao Y.Y."/>
            <person name="Qi Y."/>
            <person name="Fu T."/>
            <person name="Tang G.D."/>
            <person name="Zhang D."/>
            <person name="Sun W.H."/>
            <person name="Liu D.K."/>
            <person name="Li Y."/>
            <person name="Chen G.Z."/>
            <person name="Liu X.D."/>
            <person name="Liao X.Y."/>
            <person name="Jiang Y.T."/>
            <person name="Yu X."/>
            <person name="Hao Y."/>
            <person name="Huang J."/>
            <person name="Zhao X.W."/>
            <person name="Ke S."/>
            <person name="Chen Y.Y."/>
            <person name="Wu W.L."/>
            <person name="Hsu J.L."/>
            <person name="Lin Y.F."/>
            <person name="Huang M.D."/>
            <person name="Li C.Y."/>
            <person name="Huang L."/>
            <person name="Wang Z.W."/>
            <person name="Zhao X."/>
            <person name="Zhong W.Y."/>
            <person name="Peng D.H."/>
            <person name="Ahmad S."/>
            <person name="Lan S."/>
            <person name="Zhang J.S."/>
            <person name="Tsai W.C."/>
            <person name="Van de Peer Y."/>
            <person name="Liu Z.J."/>
        </authorList>
    </citation>
    <scope>NUCLEOTIDE SEQUENCE</scope>
    <source>
        <strain evidence="10">SCP</strain>
    </source>
</reference>
<dbReference type="PANTHER" id="PTHR22930">
    <property type="match status" value="1"/>
</dbReference>
<keyword evidence="5" id="KW-0479">Metal-binding</keyword>
<keyword evidence="4" id="KW-0540">Nuclease</keyword>
<evidence type="ECO:0000313" key="10">
    <source>
        <dbReference type="EMBL" id="KAK1264418.1"/>
    </source>
</evidence>
<protein>
    <recommendedName>
        <fullName evidence="12">DDE Tnp4 domain-containing protein</fullName>
    </recommendedName>
</protein>